<dbReference type="AlphaFoldDB" id="A0A0F9JR46"/>
<gene>
    <name evidence="1" type="ORF">LCGC14_1496920</name>
</gene>
<proteinExistence type="predicted"/>
<accession>A0A0F9JR46</accession>
<dbReference type="EMBL" id="LAZR01010818">
    <property type="protein sequence ID" value="KKM64886.1"/>
    <property type="molecule type" value="Genomic_DNA"/>
</dbReference>
<organism evidence="1">
    <name type="scientific">marine sediment metagenome</name>
    <dbReference type="NCBI Taxonomy" id="412755"/>
    <lineage>
        <taxon>unclassified sequences</taxon>
        <taxon>metagenomes</taxon>
        <taxon>ecological metagenomes</taxon>
    </lineage>
</organism>
<evidence type="ECO:0000313" key="1">
    <source>
        <dbReference type="EMBL" id="KKM64886.1"/>
    </source>
</evidence>
<protein>
    <submittedName>
        <fullName evidence="1">Uncharacterized protein</fullName>
    </submittedName>
</protein>
<sequence>MLECNTSTTQPPSGADKFRARFDEERKRIMSIYDQRVAKLAMKIILFGYKGSGKTSFLMTGRKPILIHSFDPGGTLHMWKKHSAMIEAGDLLIDSRFEEENLMQPKSWELWVREYERLEASKFFDGIGTYAIDTLTLMGDNVLNWCKDKDPKYDNDKVPDRRHYHRQAFYKAGMMKRLTSLP</sequence>
<feature type="non-terminal residue" evidence="1">
    <location>
        <position position="182"/>
    </location>
</feature>
<name>A0A0F9JR46_9ZZZZ</name>
<dbReference type="Pfam" id="PF13479">
    <property type="entry name" value="AAA_24"/>
    <property type="match status" value="1"/>
</dbReference>
<reference evidence="1" key="1">
    <citation type="journal article" date="2015" name="Nature">
        <title>Complex archaea that bridge the gap between prokaryotes and eukaryotes.</title>
        <authorList>
            <person name="Spang A."/>
            <person name="Saw J.H."/>
            <person name="Jorgensen S.L."/>
            <person name="Zaremba-Niedzwiedzka K."/>
            <person name="Martijn J."/>
            <person name="Lind A.E."/>
            <person name="van Eijk R."/>
            <person name="Schleper C."/>
            <person name="Guy L."/>
            <person name="Ettema T.J."/>
        </authorList>
    </citation>
    <scope>NUCLEOTIDE SEQUENCE</scope>
</reference>
<comment type="caution">
    <text evidence="1">The sequence shown here is derived from an EMBL/GenBank/DDBJ whole genome shotgun (WGS) entry which is preliminary data.</text>
</comment>